<dbReference type="Proteomes" id="UP001243375">
    <property type="component" value="Unassembled WGS sequence"/>
</dbReference>
<evidence type="ECO:0000313" key="1">
    <source>
        <dbReference type="EMBL" id="KAJ9114214.1"/>
    </source>
</evidence>
<organism evidence="1 2">
    <name type="scientific">Naganishia vaughanmartiniae</name>
    <dbReference type="NCBI Taxonomy" id="1424756"/>
    <lineage>
        <taxon>Eukaryota</taxon>
        <taxon>Fungi</taxon>
        <taxon>Dikarya</taxon>
        <taxon>Basidiomycota</taxon>
        <taxon>Agaricomycotina</taxon>
        <taxon>Tremellomycetes</taxon>
        <taxon>Filobasidiales</taxon>
        <taxon>Filobasidiaceae</taxon>
        <taxon>Naganishia</taxon>
    </lineage>
</organism>
<dbReference type="EMBL" id="JASBWU010000019">
    <property type="protein sequence ID" value="KAJ9114214.1"/>
    <property type="molecule type" value="Genomic_DNA"/>
</dbReference>
<proteinExistence type="predicted"/>
<accession>A0ACC2WSS0</accession>
<gene>
    <name evidence="1" type="ORF">QFC22_005666</name>
</gene>
<name>A0ACC2WSS0_9TREE</name>
<reference evidence="1" key="1">
    <citation type="submission" date="2023-04" db="EMBL/GenBank/DDBJ databases">
        <title>Draft Genome sequencing of Naganishia species isolated from polar environments using Oxford Nanopore Technology.</title>
        <authorList>
            <person name="Leo P."/>
            <person name="Venkateswaran K."/>
        </authorList>
    </citation>
    <scope>NUCLEOTIDE SEQUENCE</scope>
    <source>
        <strain evidence="1">MNA-CCFEE 5425</strain>
    </source>
</reference>
<comment type="caution">
    <text evidence="1">The sequence shown here is derived from an EMBL/GenBank/DDBJ whole genome shotgun (WGS) entry which is preliminary data.</text>
</comment>
<keyword evidence="2" id="KW-1185">Reference proteome</keyword>
<evidence type="ECO:0000313" key="2">
    <source>
        <dbReference type="Proteomes" id="UP001243375"/>
    </source>
</evidence>
<sequence>MPQRVSLASATQAFNVIYNRLYAAAIANPTTSASDLLHSSPDSEYRFHFSQLQHLLDLFAHIERIDDKLYRSAYRLLSGDIDGLGKLGDEESKVVERYARVGPERRKKRRMLYVGWSLMLRRAYLNSILISAVERYDTKRFPPPFHIEAQVVDTFDAIIPYYGSQQYKQAEHLFVRNIQDEELVYIRRTIEKWREVMQLFDAGKGWNPSLLPKAKPIAEILKGMQTFVESVTRTQKDLQKIVASLESRQSRHKQRERQLSVMTDSELASEGRQRQRSASLRPSMNTFLRTSSRTDEGGSSRSRAVSVASSRAESRGPSLAPHSAIRNASITGEKTKRRPRMSLPARLASPSITTPTTNTTTSLRLPARADSQNPNEREPGFVNRAVLQYFADPAERQVEGGNVKGLGDSLIMQERGRAGVEKLVGVALNVDKPPPPGGIPQPRTTPTTTPPPAQQDATHQISGQIATPIRAAAAPTATPAGPDVRPVREGAVFVPSPGMKFEIDAQGRLVYVGGGLEPAVNITTPVPTSTSTSGTRPLTTPQSLAASREKVAKAAEATRSPVPLAIIRSRASIGGGRITNAGGWERFATPDTPMDKGKRRYSESVRPGGEEERVEGRKKQRVSEGVVARPDPQDIVRTGAPPTTSVIVAIEPNQRAQSERRSSRPATFEDFEIERLPPRRRGRRTSGTAVAFSRAMRDAED</sequence>
<protein>
    <submittedName>
        <fullName evidence="1">Uncharacterized protein</fullName>
    </submittedName>
</protein>